<name>A0A1I4NFW0_9FIRM</name>
<gene>
    <name evidence="1" type="ORF">SAMN02983006_02896</name>
</gene>
<evidence type="ECO:0008006" key="3">
    <source>
        <dbReference type="Google" id="ProtNLM"/>
    </source>
</evidence>
<dbReference type="RefSeq" id="WP_089862855.1">
    <property type="nucleotide sequence ID" value="NZ_FOTI01000082.1"/>
</dbReference>
<evidence type="ECO:0000313" key="1">
    <source>
        <dbReference type="EMBL" id="SFM14276.1"/>
    </source>
</evidence>
<protein>
    <recommendedName>
        <fullName evidence="3">t-SNARE coiled-coil homology domain-containing protein</fullName>
    </recommendedName>
</protein>
<dbReference type="OrthoDB" id="2112956at2"/>
<keyword evidence="2" id="KW-1185">Reference proteome</keyword>
<sequence>MSEAEILETLLARFDQLDSKFEQIDKRFEQIDKRFDKVFNIFEEQNVELYNIKTILKNHDNRFSEMDYNIKKIHNQTVRLSIGQSELDLKIDKLNNLNSDKNINSL</sequence>
<dbReference type="STRING" id="29563.SAMN02983006_02896"/>
<dbReference type="AlphaFoldDB" id="A0A1I4NFW0"/>
<reference evidence="1 2" key="1">
    <citation type="submission" date="2016-10" db="EMBL/GenBank/DDBJ databases">
        <authorList>
            <person name="de Groot N.N."/>
        </authorList>
    </citation>
    <scope>NUCLEOTIDE SEQUENCE [LARGE SCALE GENOMIC DNA]</scope>
    <source>
        <strain evidence="1 2">ATCC 51327</strain>
    </source>
</reference>
<accession>A0A1I4NFW0</accession>
<organism evidence="1 2">
    <name type="scientific">Halanaerobium salsuginis</name>
    <dbReference type="NCBI Taxonomy" id="29563"/>
    <lineage>
        <taxon>Bacteria</taxon>
        <taxon>Bacillati</taxon>
        <taxon>Bacillota</taxon>
        <taxon>Clostridia</taxon>
        <taxon>Halanaerobiales</taxon>
        <taxon>Halanaerobiaceae</taxon>
        <taxon>Halanaerobium</taxon>
    </lineage>
</organism>
<evidence type="ECO:0000313" key="2">
    <source>
        <dbReference type="Proteomes" id="UP000199006"/>
    </source>
</evidence>
<dbReference type="Gene3D" id="3.90.20.10">
    <property type="match status" value="1"/>
</dbReference>
<proteinExistence type="predicted"/>
<dbReference type="EMBL" id="FOTI01000082">
    <property type="protein sequence ID" value="SFM14276.1"/>
    <property type="molecule type" value="Genomic_DNA"/>
</dbReference>
<dbReference type="Proteomes" id="UP000199006">
    <property type="component" value="Unassembled WGS sequence"/>
</dbReference>